<dbReference type="GO" id="GO:0045892">
    <property type="term" value="P:negative regulation of DNA-templated transcription"/>
    <property type="evidence" value="ECO:0007669"/>
    <property type="project" value="TreeGrafter"/>
</dbReference>
<dbReference type="SUPFAM" id="SSF64288">
    <property type="entry name" value="Chorismate lyase-like"/>
    <property type="match status" value="1"/>
</dbReference>
<dbReference type="GO" id="GO:0003677">
    <property type="term" value="F:DNA binding"/>
    <property type="evidence" value="ECO:0007669"/>
    <property type="project" value="UniProtKB-KW"/>
</dbReference>
<dbReference type="CDD" id="cd07377">
    <property type="entry name" value="WHTH_GntR"/>
    <property type="match status" value="1"/>
</dbReference>
<dbReference type="Gene3D" id="3.40.1410.10">
    <property type="entry name" value="Chorismate lyase-like"/>
    <property type="match status" value="1"/>
</dbReference>
<dbReference type="EMBL" id="FMZE01000001">
    <property type="protein sequence ID" value="SDC19572.1"/>
    <property type="molecule type" value="Genomic_DNA"/>
</dbReference>
<evidence type="ECO:0000313" key="4">
    <source>
        <dbReference type="EMBL" id="SDC19572.1"/>
    </source>
</evidence>
<evidence type="ECO:0000256" key="3">
    <source>
        <dbReference type="ARBA" id="ARBA00023163"/>
    </source>
</evidence>
<sequence>MRWNDEDLDEGPVPKWHQLAQRLRSAVVKGEFAQGDLLPSETELTRRFGISRTTAATALRALEQDRLVRRRPGHGTVVLPPPIDQPLTLLSSFSEDMRGRGLTAGYRESAVTVAIPPPDAAAAFGLADGDHVVAIDRMLLAEGEPIAHSRCWLAPHAVDPSAPPSADELDRGSLYAWIERNSGSRVATADEHIEGATAGAALARRLAVPRGAAVLVARRLSRDASGRPVELATITYRADRYRYRIELVRP</sequence>
<protein>
    <submittedName>
        <fullName evidence="4">GntR family transcriptional regulator</fullName>
    </submittedName>
</protein>
<reference evidence="4 5" key="1">
    <citation type="submission" date="2016-10" db="EMBL/GenBank/DDBJ databases">
        <authorList>
            <person name="de Groot N.N."/>
        </authorList>
    </citation>
    <scope>NUCLEOTIDE SEQUENCE [LARGE SCALE GENOMIC DNA]</scope>
    <source>
        <strain evidence="4 5">CGMCC 4.5506</strain>
    </source>
</reference>
<dbReference type="Gene3D" id="1.10.10.10">
    <property type="entry name" value="Winged helix-like DNA-binding domain superfamily/Winged helix DNA-binding domain"/>
    <property type="match status" value="1"/>
</dbReference>
<dbReference type="OrthoDB" id="8584262at2"/>
<dbReference type="PROSITE" id="PS50949">
    <property type="entry name" value="HTH_GNTR"/>
    <property type="match status" value="1"/>
</dbReference>
<name>A0A222VNV9_9PSEU</name>
<accession>A0A222VNV9</accession>
<keyword evidence="2" id="KW-0238">DNA-binding</keyword>
<dbReference type="Pfam" id="PF07702">
    <property type="entry name" value="UTRA"/>
    <property type="match status" value="1"/>
</dbReference>
<dbReference type="STRING" id="530584.SAMN05421630_101773"/>
<dbReference type="AlphaFoldDB" id="A0A222VNV9"/>
<keyword evidence="5" id="KW-1185">Reference proteome</keyword>
<dbReference type="PRINTS" id="PR00035">
    <property type="entry name" value="HTHGNTR"/>
</dbReference>
<dbReference type="RefSeq" id="WP_091797121.1">
    <property type="nucleotide sequence ID" value="NZ_CP016353.1"/>
</dbReference>
<keyword evidence="3" id="KW-0804">Transcription</keyword>
<gene>
    <name evidence="4" type="ORF">SAMN05421630_101773</name>
</gene>
<proteinExistence type="predicted"/>
<evidence type="ECO:0000313" key="5">
    <source>
        <dbReference type="Proteomes" id="UP000199494"/>
    </source>
</evidence>
<evidence type="ECO:0000256" key="2">
    <source>
        <dbReference type="ARBA" id="ARBA00023125"/>
    </source>
</evidence>
<dbReference type="PANTHER" id="PTHR44846">
    <property type="entry name" value="MANNOSYL-D-GLYCERATE TRANSPORT/METABOLISM SYSTEM REPRESSOR MNGR-RELATED"/>
    <property type="match status" value="1"/>
</dbReference>
<dbReference type="SUPFAM" id="SSF46785">
    <property type="entry name" value="Winged helix' DNA-binding domain"/>
    <property type="match status" value="1"/>
</dbReference>
<dbReference type="Pfam" id="PF00392">
    <property type="entry name" value="GntR"/>
    <property type="match status" value="1"/>
</dbReference>
<evidence type="ECO:0000256" key="1">
    <source>
        <dbReference type="ARBA" id="ARBA00023015"/>
    </source>
</evidence>
<dbReference type="SMART" id="SM00345">
    <property type="entry name" value="HTH_GNTR"/>
    <property type="match status" value="1"/>
</dbReference>
<dbReference type="InterPro" id="IPR036390">
    <property type="entry name" value="WH_DNA-bd_sf"/>
</dbReference>
<dbReference type="InterPro" id="IPR011663">
    <property type="entry name" value="UTRA"/>
</dbReference>
<dbReference type="PANTHER" id="PTHR44846:SF17">
    <property type="entry name" value="GNTR-FAMILY TRANSCRIPTIONAL REGULATOR"/>
    <property type="match status" value="1"/>
</dbReference>
<dbReference type="InterPro" id="IPR036388">
    <property type="entry name" value="WH-like_DNA-bd_sf"/>
</dbReference>
<dbReference type="Proteomes" id="UP000199494">
    <property type="component" value="Unassembled WGS sequence"/>
</dbReference>
<keyword evidence="1" id="KW-0805">Transcription regulation</keyword>
<dbReference type="InterPro" id="IPR050679">
    <property type="entry name" value="Bact_HTH_transcr_reg"/>
</dbReference>
<dbReference type="KEGG" id="pmad:BAY61_11985"/>
<organism evidence="4 5">
    <name type="scientific">Prauserella marina</name>
    <dbReference type="NCBI Taxonomy" id="530584"/>
    <lineage>
        <taxon>Bacteria</taxon>
        <taxon>Bacillati</taxon>
        <taxon>Actinomycetota</taxon>
        <taxon>Actinomycetes</taxon>
        <taxon>Pseudonocardiales</taxon>
        <taxon>Pseudonocardiaceae</taxon>
        <taxon>Prauserella</taxon>
    </lineage>
</organism>
<dbReference type="SMART" id="SM00866">
    <property type="entry name" value="UTRA"/>
    <property type="match status" value="1"/>
</dbReference>
<dbReference type="GO" id="GO:0003700">
    <property type="term" value="F:DNA-binding transcription factor activity"/>
    <property type="evidence" value="ECO:0007669"/>
    <property type="project" value="InterPro"/>
</dbReference>
<dbReference type="InterPro" id="IPR000524">
    <property type="entry name" value="Tscrpt_reg_HTH_GntR"/>
</dbReference>
<dbReference type="InterPro" id="IPR028978">
    <property type="entry name" value="Chorismate_lyase_/UTRA_dom_sf"/>
</dbReference>